<evidence type="ECO:0000313" key="1">
    <source>
        <dbReference type="EMBL" id="CDW39184.1"/>
    </source>
</evidence>
<name>A0A0K2ULP3_LEPSM</name>
<organism evidence="1">
    <name type="scientific">Lepeophtheirus salmonis</name>
    <name type="common">Salmon louse</name>
    <name type="synonym">Caligus salmonis</name>
    <dbReference type="NCBI Taxonomy" id="72036"/>
    <lineage>
        <taxon>Eukaryota</taxon>
        <taxon>Metazoa</taxon>
        <taxon>Ecdysozoa</taxon>
        <taxon>Arthropoda</taxon>
        <taxon>Crustacea</taxon>
        <taxon>Multicrustacea</taxon>
        <taxon>Hexanauplia</taxon>
        <taxon>Copepoda</taxon>
        <taxon>Siphonostomatoida</taxon>
        <taxon>Caligidae</taxon>
        <taxon>Lepeophtheirus</taxon>
    </lineage>
</organism>
<reference evidence="1" key="1">
    <citation type="submission" date="2014-05" db="EMBL/GenBank/DDBJ databases">
        <authorList>
            <person name="Chronopoulou M."/>
        </authorList>
    </citation>
    <scope>NUCLEOTIDE SEQUENCE</scope>
    <source>
        <tissue evidence="1">Whole organism</tissue>
    </source>
</reference>
<dbReference type="EMBL" id="HACA01021823">
    <property type="protein sequence ID" value="CDW39184.1"/>
    <property type="molecule type" value="Transcribed_RNA"/>
</dbReference>
<protein>
    <submittedName>
        <fullName evidence="1">Uncharacterized protein</fullName>
    </submittedName>
</protein>
<proteinExistence type="predicted"/>
<dbReference type="AlphaFoldDB" id="A0A0K2ULP3"/>
<sequence length="97" mass="11490">MELFNLLLLASDEALNYTHRFHRKEVLFYNFGLISVGHMHKNSMKRCSKKFLQANIIIQVKKKFNHCFLFPPTSFYNTLDTLPLKRVFIRLNGSIIK</sequence>
<accession>A0A0K2ULP3</accession>